<feature type="transmembrane region" description="Helical" evidence="1">
    <location>
        <begin position="57"/>
        <end position="75"/>
    </location>
</feature>
<feature type="transmembrane region" description="Helical" evidence="1">
    <location>
        <begin position="246"/>
        <end position="269"/>
    </location>
</feature>
<keyword evidence="1" id="KW-1133">Transmembrane helix</keyword>
<dbReference type="AlphaFoldDB" id="M6BSX8"/>
<keyword evidence="1" id="KW-0812">Transmembrane</keyword>
<comment type="caution">
    <text evidence="2">The sequence shown here is derived from an EMBL/GenBank/DDBJ whole genome shotgun (WGS) entry which is preliminary data.</text>
</comment>
<reference evidence="2 3" key="1">
    <citation type="submission" date="2013-01" db="EMBL/GenBank/DDBJ databases">
        <authorList>
            <person name="Harkins D.M."/>
            <person name="Durkin A.S."/>
            <person name="Brinkac L.M."/>
            <person name="Haft D.H."/>
            <person name="Selengut J.D."/>
            <person name="Sanka R."/>
            <person name="DePew J."/>
            <person name="Purushe J."/>
            <person name="Galloway R.L."/>
            <person name="Vinetz J.M."/>
            <person name="Sutton G.G."/>
            <person name="Nierman W.C."/>
            <person name="Fouts D.E."/>
        </authorList>
    </citation>
    <scope>NUCLEOTIDE SEQUENCE [LARGE SCALE GENOMIC DNA]</scope>
    <source>
        <strain evidence="2 3">Sponselee CDC</strain>
    </source>
</reference>
<dbReference type="PATRIC" id="fig|1218567.3.peg.1431"/>
<feature type="transmembrane region" description="Helical" evidence="1">
    <location>
        <begin position="435"/>
        <end position="454"/>
    </location>
</feature>
<feature type="transmembrane region" description="Helical" evidence="1">
    <location>
        <begin position="276"/>
        <end position="298"/>
    </location>
</feature>
<feature type="transmembrane region" description="Helical" evidence="1">
    <location>
        <begin position="795"/>
        <end position="816"/>
    </location>
</feature>
<feature type="transmembrane region" description="Helical" evidence="1">
    <location>
        <begin position="403"/>
        <end position="423"/>
    </location>
</feature>
<keyword evidence="1" id="KW-0472">Membrane</keyword>
<feature type="transmembrane region" description="Helical" evidence="1">
    <location>
        <begin position="204"/>
        <end position="226"/>
    </location>
</feature>
<dbReference type="Proteomes" id="UP000011873">
    <property type="component" value="Unassembled WGS sequence"/>
</dbReference>
<accession>M6BSX8</accession>
<dbReference type="EMBL" id="ANMU01000057">
    <property type="protein sequence ID" value="EMJ82862.1"/>
    <property type="molecule type" value="Genomic_DNA"/>
</dbReference>
<evidence type="ECO:0000313" key="2">
    <source>
        <dbReference type="EMBL" id="EMJ82862.1"/>
    </source>
</evidence>
<name>M6BSX8_LEPBO</name>
<feature type="transmembrane region" description="Helical" evidence="1">
    <location>
        <begin position="147"/>
        <end position="169"/>
    </location>
</feature>
<feature type="transmembrane region" description="Helical" evidence="1">
    <location>
        <begin position="118"/>
        <end position="140"/>
    </location>
</feature>
<feature type="transmembrane region" description="Helical" evidence="1">
    <location>
        <begin position="344"/>
        <end position="362"/>
    </location>
</feature>
<feature type="transmembrane region" description="Helical" evidence="1">
    <location>
        <begin position="374"/>
        <end position="397"/>
    </location>
</feature>
<evidence type="ECO:0000256" key="1">
    <source>
        <dbReference type="SAM" id="Phobius"/>
    </source>
</evidence>
<sequence length="821" mass="96009">MCLEKREEKIISKITRLFSGKEVLNIRFACQEIGFRKNYPMQIIQRKWKIPHAARKPFVFFLVFLFLSIQFRFLFSDKVPDSVSLQNQYLIAQDYQVLFKNFLSSGYDHSLQGGSPTFYFQAPFFFFLVSFLHTFILFFFPFGVSFNLGILLVLFLFSYSFLKLGFLFLTETSLRPGNALITMTGLTFYFLYPGDRIVGAGIVGVFQNSISFVVGLTFALLAIYYLEKFRYTGKISSFFKNLITGSLVFYAHYEMSLFYVIILGLYFLFYKDEFTIFEILLIFLLPLLCASPILWNYFAYVEFQQNPPISFPINGLLSLFGEEFSNTSPEKFVLIIKRILIDQYWIHLLFPILFVIGIRLLFIRKLLPPISRFLIFGTLFFYWMATDSSLSLIFPWLHVKWYTALNVSLVFLTFSALVTSRFFLKNLPPGKWKLWAGLILFVLGLYRFIITIPGPSTGIESLSINPSSVWAQKEEWTQVFEKTPYGSLIASEETTGEYGLRDSRWVSVLIRRAVRRNITLQNRFEHSLFSSAEEIIRLFPRQGFKSSLHDEEKRGNLHSVQTEEKLSELFLNLLSERGVSYVLLRSDGLNRIVAVSPQWFSMIYKKGKWTLWKLNSSKHFMELLSQKPIALLMEGNSLQKKSEFGLENLPEPILDFKFQWNVSLVPLFKEEFESNKISFSGAYEASQLHSYFQKRVEEDMDKKNERKPDARREEKTSILLSSEVDPLVWNDSEIKWELSKETESDVCFPILIRSGFFPIWKLVSGEKVYRTLEGQFYFCSMEKQNKFVFYDIRTYLITLIQFLLPLSFLGATFLTYRKISN</sequence>
<evidence type="ECO:0000313" key="3">
    <source>
        <dbReference type="Proteomes" id="UP000011873"/>
    </source>
</evidence>
<gene>
    <name evidence="2" type="ORF">LEP1GSC016_2822</name>
</gene>
<protein>
    <submittedName>
        <fullName evidence="2">Putative membrane protein</fullName>
    </submittedName>
</protein>
<organism evidence="2 3">
    <name type="scientific">Leptospira borgpetersenii serovar Hardjo-bovis str. Sponselee</name>
    <dbReference type="NCBI Taxonomy" id="1303729"/>
    <lineage>
        <taxon>Bacteria</taxon>
        <taxon>Pseudomonadati</taxon>
        <taxon>Spirochaetota</taxon>
        <taxon>Spirochaetia</taxon>
        <taxon>Leptospirales</taxon>
        <taxon>Leptospiraceae</taxon>
        <taxon>Leptospira</taxon>
    </lineage>
</organism>
<proteinExistence type="predicted"/>